<feature type="domain" description="Ribonucleotide reductase large subunit C-terminal" evidence="8">
    <location>
        <begin position="74"/>
        <end position="168"/>
    </location>
</feature>
<dbReference type="Pfam" id="PF00317">
    <property type="entry name" value="Ribonuc_red_lgN"/>
    <property type="match status" value="1"/>
</dbReference>
<dbReference type="EMBL" id="UHDK01000001">
    <property type="protein sequence ID" value="SUM31957.1"/>
    <property type="molecule type" value="Genomic_DNA"/>
</dbReference>
<evidence type="ECO:0000256" key="5">
    <source>
        <dbReference type="ARBA" id="ARBA00047754"/>
    </source>
</evidence>
<accession>A0A380FCN3</accession>
<dbReference type="GO" id="GO:0004748">
    <property type="term" value="F:ribonucleoside-diphosphate reductase activity, thioredoxin disulfide as acceptor"/>
    <property type="evidence" value="ECO:0007669"/>
    <property type="project" value="UniProtKB-EC"/>
</dbReference>
<comment type="function">
    <text evidence="6">Provides the precursors necessary for DNA synthesis. Catalyzes the biosynthesis of deoxyribonucleotides from the corresponding ribonucleotides.</text>
</comment>
<sequence length="170" mass="18718">MSASKFFKDYALKTNDKSQYLEDYKQHVVIVALYLANGHKATAKQFISAMIEQRYQPATPTFLNAGRARRGELVSCFLLEVDDSLNSINFIDATAKQLSKIGGGVAINLSKLRARGEAIKGIKGVAKGVLPVAKSLEGGFSYADQLGQRPGAGAVYLNIFHYDVEEFFRY</sequence>
<evidence type="ECO:0000256" key="6">
    <source>
        <dbReference type="RuleBase" id="RU003410"/>
    </source>
</evidence>
<feature type="domain" description="Ribonucleotide reductase large subunit N-terminal" evidence="7">
    <location>
        <begin position="1"/>
        <end position="70"/>
    </location>
</feature>
<dbReference type="InterPro" id="IPR013509">
    <property type="entry name" value="RNR_lsu_N"/>
</dbReference>
<evidence type="ECO:0000256" key="2">
    <source>
        <dbReference type="ARBA" id="ARBA00012274"/>
    </source>
</evidence>
<dbReference type="Pfam" id="PF02867">
    <property type="entry name" value="Ribonuc_red_lgC"/>
    <property type="match status" value="1"/>
</dbReference>
<dbReference type="SUPFAM" id="SSF51998">
    <property type="entry name" value="PFL-like glycyl radical enzymes"/>
    <property type="match status" value="1"/>
</dbReference>
<dbReference type="Gene3D" id="3.20.70.20">
    <property type="match status" value="1"/>
</dbReference>
<evidence type="ECO:0000313" key="10">
    <source>
        <dbReference type="Proteomes" id="UP000255277"/>
    </source>
</evidence>
<dbReference type="InterPro" id="IPR000788">
    <property type="entry name" value="RNR_lg_C"/>
</dbReference>
<evidence type="ECO:0000256" key="1">
    <source>
        <dbReference type="ARBA" id="ARBA00010406"/>
    </source>
</evidence>
<dbReference type="Proteomes" id="UP000255277">
    <property type="component" value="Unassembled WGS sequence"/>
</dbReference>
<gene>
    <name evidence="9" type="primary">nrdE_1</name>
    <name evidence="9" type="ORF">NCTC12195_01394</name>
</gene>
<keyword evidence="3 6" id="KW-0560">Oxidoreductase</keyword>
<dbReference type="GO" id="GO:0009263">
    <property type="term" value="P:deoxyribonucleotide biosynthetic process"/>
    <property type="evidence" value="ECO:0007669"/>
    <property type="project" value="UniProtKB-KW"/>
</dbReference>
<evidence type="ECO:0000256" key="3">
    <source>
        <dbReference type="ARBA" id="ARBA00023002"/>
    </source>
</evidence>
<organism evidence="9 10">
    <name type="scientific">Staphylococcus gallinarum</name>
    <dbReference type="NCBI Taxonomy" id="1293"/>
    <lineage>
        <taxon>Bacteria</taxon>
        <taxon>Bacillati</taxon>
        <taxon>Bacillota</taxon>
        <taxon>Bacilli</taxon>
        <taxon>Bacillales</taxon>
        <taxon>Staphylococcaceae</taxon>
        <taxon>Staphylococcus</taxon>
    </lineage>
</organism>
<dbReference type="GO" id="GO:0005524">
    <property type="term" value="F:ATP binding"/>
    <property type="evidence" value="ECO:0007669"/>
    <property type="project" value="InterPro"/>
</dbReference>
<evidence type="ECO:0000259" key="8">
    <source>
        <dbReference type="Pfam" id="PF02867"/>
    </source>
</evidence>
<dbReference type="UniPathway" id="UPA00326"/>
<reference evidence="9 10" key="1">
    <citation type="submission" date="2018-06" db="EMBL/GenBank/DDBJ databases">
        <authorList>
            <consortium name="Pathogen Informatics"/>
            <person name="Doyle S."/>
        </authorList>
    </citation>
    <scope>NUCLEOTIDE SEQUENCE [LARGE SCALE GENOMIC DNA]</scope>
    <source>
        <strain evidence="9 10">NCTC12195</strain>
    </source>
</reference>
<evidence type="ECO:0000259" key="7">
    <source>
        <dbReference type="Pfam" id="PF00317"/>
    </source>
</evidence>
<evidence type="ECO:0000313" key="9">
    <source>
        <dbReference type="EMBL" id="SUM31957.1"/>
    </source>
</evidence>
<dbReference type="GO" id="GO:0005971">
    <property type="term" value="C:ribonucleoside-diphosphate reductase complex"/>
    <property type="evidence" value="ECO:0007669"/>
    <property type="project" value="TreeGrafter"/>
</dbReference>
<evidence type="ECO:0000256" key="4">
    <source>
        <dbReference type="ARBA" id="ARBA00023116"/>
    </source>
</evidence>
<comment type="catalytic activity">
    <reaction evidence="5 6">
        <text>a 2'-deoxyribonucleoside 5'-diphosphate + [thioredoxin]-disulfide + H2O = a ribonucleoside 5'-diphosphate + [thioredoxin]-dithiol</text>
        <dbReference type="Rhea" id="RHEA:23252"/>
        <dbReference type="Rhea" id="RHEA-COMP:10698"/>
        <dbReference type="Rhea" id="RHEA-COMP:10700"/>
        <dbReference type="ChEBI" id="CHEBI:15377"/>
        <dbReference type="ChEBI" id="CHEBI:29950"/>
        <dbReference type="ChEBI" id="CHEBI:50058"/>
        <dbReference type="ChEBI" id="CHEBI:57930"/>
        <dbReference type="ChEBI" id="CHEBI:73316"/>
        <dbReference type="EC" id="1.17.4.1"/>
    </reaction>
</comment>
<dbReference type="InterPro" id="IPR008926">
    <property type="entry name" value="RNR_R1-su_N"/>
</dbReference>
<name>A0A380FCN3_STAGA</name>
<dbReference type="PANTHER" id="PTHR11573:SF30">
    <property type="entry name" value="RIBONUCLEOSIDE-DIPHOSPHATE REDUCTASE 2 SUBUNIT ALPHA"/>
    <property type="match status" value="1"/>
</dbReference>
<dbReference type="PANTHER" id="PTHR11573">
    <property type="entry name" value="RIBONUCLEOSIDE-DIPHOSPHATE REDUCTASE LARGE CHAIN"/>
    <property type="match status" value="1"/>
</dbReference>
<dbReference type="EC" id="1.17.4.1" evidence="2 6"/>
<comment type="similarity">
    <text evidence="1 6">Belongs to the ribonucleoside diphosphate reductase large chain family.</text>
</comment>
<dbReference type="AlphaFoldDB" id="A0A380FCN3"/>
<proteinExistence type="inferred from homology"/>
<keyword evidence="4 6" id="KW-0215">Deoxyribonucleotide synthesis</keyword>
<protein>
    <recommendedName>
        <fullName evidence="2 6">Ribonucleoside-diphosphate reductase</fullName>
        <ecNumber evidence="2 6">1.17.4.1</ecNumber>
    </recommendedName>
</protein>
<dbReference type="SUPFAM" id="SSF48168">
    <property type="entry name" value="R1 subunit of ribonucleotide reductase, N-terminal domain"/>
    <property type="match status" value="1"/>
</dbReference>
<dbReference type="InterPro" id="IPR039718">
    <property type="entry name" value="Rrm1"/>
</dbReference>